<dbReference type="Proteomes" id="UP000323082">
    <property type="component" value="Unassembled WGS sequence"/>
</dbReference>
<protein>
    <recommendedName>
        <fullName evidence="3">DUF3885 domain-containing protein</fullName>
    </recommendedName>
</protein>
<sequence>MNKNEVYNFLSNILDSNLDNPIKIDNPFFLSTIFWDENFVADYSEKYEATVDFFKLHFQKYFDEIIVVTSLYIDYKKLKYKTLEYNLSSKGYILPILENVFDDNLENINDSIFSEISSSFRCFKNCQYQDILDLSFLMMGSDILPEDSGYLFFVLPKHNLIIYPHSDIGYGAFCLSLFTETSLWTEFEKGSKEKFKLIKRKL</sequence>
<proteinExistence type="predicted"/>
<accession>A0A5B2TN26</accession>
<evidence type="ECO:0000313" key="2">
    <source>
        <dbReference type="Proteomes" id="UP000323082"/>
    </source>
</evidence>
<dbReference type="OrthoDB" id="359344at2"/>
<name>A0A5B2TN26_9FLAO</name>
<dbReference type="RefSeq" id="WP_149835576.1">
    <property type="nucleotide sequence ID" value="NZ_VUNZ01000006.1"/>
</dbReference>
<gene>
    <name evidence="1" type="ORF">FW780_21135</name>
</gene>
<reference evidence="1 2" key="1">
    <citation type="journal article" date="2015" name="Int. J. Syst. Evol. Microbiol.">
        <title>Chryseobacterium sediminis sp. nov., isolated from a river sediment.</title>
        <authorList>
            <person name="Kampfer P."/>
            <person name="Busse H.J."/>
            <person name="McInroy J.A."/>
            <person name="Glaeser S.P."/>
        </authorList>
    </citation>
    <scope>NUCLEOTIDE SEQUENCE [LARGE SCALE GENOMIC DNA]</scope>
    <source>
        <strain evidence="1 2">IMT-174</strain>
    </source>
</reference>
<dbReference type="EMBL" id="VUNZ01000006">
    <property type="protein sequence ID" value="KAA2215629.1"/>
    <property type="molecule type" value="Genomic_DNA"/>
</dbReference>
<evidence type="ECO:0000313" key="1">
    <source>
        <dbReference type="EMBL" id="KAA2215629.1"/>
    </source>
</evidence>
<comment type="caution">
    <text evidence="1">The sequence shown here is derived from an EMBL/GenBank/DDBJ whole genome shotgun (WGS) entry which is preliminary data.</text>
</comment>
<evidence type="ECO:0008006" key="3">
    <source>
        <dbReference type="Google" id="ProtNLM"/>
    </source>
</evidence>
<organism evidence="1 2">
    <name type="scientific">Chryseobacterium sediminis</name>
    <dbReference type="NCBI Taxonomy" id="1679494"/>
    <lineage>
        <taxon>Bacteria</taxon>
        <taxon>Pseudomonadati</taxon>
        <taxon>Bacteroidota</taxon>
        <taxon>Flavobacteriia</taxon>
        <taxon>Flavobacteriales</taxon>
        <taxon>Weeksellaceae</taxon>
        <taxon>Chryseobacterium group</taxon>
        <taxon>Chryseobacterium</taxon>
    </lineage>
</organism>
<dbReference type="AlphaFoldDB" id="A0A5B2TN26"/>